<proteinExistence type="predicted"/>
<organism evidence="2 3">
    <name type="scientific">Tulasnella calospora MUT 4182</name>
    <dbReference type="NCBI Taxonomy" id="1051891"/>
    <lineage>
        <taxon>Eukaryota</taxon>
        <taxon>Fungi</taxon>
        <taxon>Dikarya</taxon>
        <taxon>Basidiomycota</taxon>
        <taxon>Agaricomycotina</taxon>
        <taxon>Agaricomycetes</taxon>
        <taxon>Cantharellales</taxon>
        <taxon>Tulasnellaceae</taxon>
        <taxon>Tulasnella</taxon>
    </lineage>
</organism>
<sequence>MDTLQPIFHENFNFHDGTIIVSASGPRDGGSSSTVETVHFRLHKSILRIYSTTFADMLSMPQGDGALEPAVVHLQDPLDHVIKLLAAIYSGGSVPQEPLSRAKWEFLVPVLVLADKYDMGRLTTNLLPKLLEDWPTTLEKWDDVDARTRSIVRATADKRSENPSLPSPDNILPEPAMVAKFGQTHPAAFYHLSRLSHSAPEDIGILYYSGPEVLRSADYSLLTSADWIGRPYVPDKNTGAEDMDDEEDNDVGTPKPCGRVRWWNTHIKPLIWRSAQIGRWMFWRD</sequence>
<gene>
    <name evidence="2" type="ORF">M407DRAFT_17831</name>
</gene>
<dbReference type="SMART" id="SM00225">
    <property type="entry name" value="BTB"/>
    <property type="match status" value="1"/>
</dbReference>
<reference evidence="2 3" key="1">
    <citation type="submission" date="2014-04" db="EMBL/GenBank/DDBJ databases">
        <authorList>
            <consortium name="DOE Joint Genome Institute"/>
            <person name="Kuo A."/>
            <person name="Girlanda M."/>
            <person name="Perotto S."/>
            <person name="Kohler A."/>
            <person name="Nagy L.G."/>
            <person name="Floudas D."/>
            <person name="Copeland A."/>
            <person name="Barry K.W."/>
            <person name="Cichocki N."/>
            <person name="Veneault-Fourrey C."/>
            <person name="LaButti K."/>
            <person name="Lindquist E.A."/>
            <person name="Lipzen A."/>
            <person name="Lundell T."/>
            <person name="Morin E."/>
            <person name="Murat C."/>
            <person name="Sun H."/>
            <person name="Tunlid A."/>
            <person name="Henrissat B."/>
            <person name="Grigoriev I.V."/>
            <person name="Hibbett D.S."/>
            <person name="Martin F."/>
            <person name="Nordberg H.P."/>
            <person name="Cantor M.N."/>
            <person name="Hua S.X."/>
        </authorList>
    </citation>
    <scope>NUCLEOTIDE SEQUENCE [LARGE SCALE GENOMIC DNA]</scope>
    <source>
        <strain evidence="2 3">MUT 4182</strain>
    </source>
</reference>
<dbReference type="OrthoDB" id="3218112at2759"/>
<dbReference type="SUPFAM" id="SSF54695">
    <property type="entry name" value="POZ domain"/>
    <property type="match status" value="1"/>
</dbReference>
<evidence type="ECO:0000313" key="3">
    <source>
        <dbReference type="Proteomes" id="UP000054248"/>
    </source>
</evidence>
<dbReference type="AlphaFoldDB" id="A0A0C3LH31"/>
<dbReference type="InterPro" id="IPR011333">
    <property type="entry name" value="SKP1/BTB/POZ_sf"/>
</dbReference>
<feature type="domain" description="BTB" evidence="1">
    <location>
        <begin position="15"/>
        <end position="134"/>
    </location>
</feature>
<protein>
    <recommendedName>
        <fullName evidence="1">BTB domain-containing protein</fullName>
    </recommendedName>
</protein>
<keyword evidence="3" id="KW-1185">Reference proteome</keyword>
<dbReference type="CDD" id="cd18186">
    <property type="entry name" value="BTB_POZ_ZBTB_KLHL-like"/>
    <property type="match status" value="1"/>
</dbReference>
<evidence type="ECO:0000259" key="1">
    <source>
        <dbReference type="SMART" id="SM00225"/>
    </source>
</evidence>
<reference evidence="3" key="2">
    <citation type="submission" date="2015-01" db="EMBL/GenBank/DDBJ databases">
        <title>Evolutionary Origins and Diversification of the Mycorrhizal Mutualists.</title>
        <authorList>
            <consortium name="DOE Joint Genome Institute"/>
            <consortium name="Mycorrhizal Genomics Consortium"/>
            <person name="Kohler A."/>
            <person name="Kuo A."/>
            <person name="Nagy L.G."/>
            <person name="Floudas D."/>
            <person name="Copeland A."/>
            <person name="Barry K.W."/>
            <person name="Cichocki N."/>
            <person name="Veneault-Fourrey C."/>
            <person name="LaButti K."/>
            <person name="Lindquist E.A."/>
            <person name="Lipzen A."/>
            <person name="Lundell T."/>
            <person name="Morin E."/>
            <person name="Murat C."/>
            <person name="Riley R."/>
            <person name="Ohm R."/>
            <person name="Sun H."/>
            <person name="Tunlid A."/>
            <person name="Henrissat B."/>
            <person name="Grigoriev I.V."/>
            <person name="Hibbett D.S."/>
            <person name="Martin F."/>
        </authorList>
    </citation>
    <scope>NUCLEOTIDE SEQUENCE [LARGE SCALE GENOMIC DNA]</scope>
    <source>
        <strain evidence="3">MUT 4182</strain>
    </source>
</reference>
<name>A0A0C3LH31_9AGAM</name>
<dbReference type="EMBL" id="KN822949">
    <property type="protein sequence ID" value="KIO33273.1"/>
    <property type="molecule type" value="Genomic_DNA"/>
</dbReference>
<dbReference type="STRING" id="1051891.A0A0C3LH31"/>
<accession>A0A0C3LH31</accession>
<evidence type="ECO:0000313" key="2">
    <source>
        <dbReference type="EMBL" id="KIO33273.1"/>
    </source>
</evidence>
<dbReference type="InterPro" id="IPR000210">
    <property type="entry name" value="BTB/POZ_dom"/>
</dbReference>
<dbReference type="Gene3D" id="3.30.710.10">
    <property type="entry name" value="Potassium Channel Kv1.1, Chain A"/>
    <property type="match status" value="1"/>
</dbReference>
<dbReference type="Proteomes" id="UP000054248">
    <property type="component" value="Unassembled WGS sequence"/>
</dbReference>
<dbReference type="HOGENOM" id="CLU_033082_4_0_1"/>